<accession>A0A160KQ70</accession>
<evidence type="ECO:0000313" key="1">
    <source>
        <dbReference type="EMBL" id="AND15473.1"/>
    </source>
</evidence>
<dbReference type="RefSeq" id="WP_068250803.1">
    <property type="nucleotide sequence ID" value="NZ_CP015515.1"/>
</dbReference>
<name>A0A160KQ70_9MICO</name>
<keyword evidence="2" id="KW-1185">Reference proteome</keyword>
<dbReference type="Proteomes" id="UP000077071">
    <property type="component" value="Chromosome"/>
</dbReference>
<reference evidence="1 2" key="1">
    <citation type="submission" date="2016-05" db="EMBL/GenBank/DDBJ databases">
        <title>Complete genome sequence of Rathayibacter tritici NCPPB 1953.</title>
        <authorList>
            <person name="Park J."/>
            <person name="Lee H.-H."/>
            <person name="Lee S.-W."/>
            <person name="Seo Y.-S."/>
        </authorList>
    </citation>
    <scope>NUCLEOTIDE SEQUENCE [LARGE SCALE GENOMIC DNA]</scope>
    <source>
        <strain evidence="1 2">NCPPB 1953</strain>
    </source>
</reference>
<dbReference type="OrthoDB" id="5123181at2"/>
<organism evidence="1 2">
    <name type="scientific">Rathayibacter tritici</name>
    <dbReference type="NCBI Taxonomy" id="33888"/>
    <lineage>
        <taxon>Bacteria</taxon>
        <taxon>Bacillati</taxon>
        <taxon>Actinomycetota</taxon>
        <taxon>Actinomycetes</taxon>
        <taxon>Micrococcales</taxon>
        <taxon>Microbacteriaceae</taxon>
        <taxon>Rathayibacter</taxon>
    </lineage>
</organism>
<protein>
    <submittedName>
        <fullName evidence="1">Uncharacterized protein</fullName>
    </submittedName>
</protein>
<gene>
    <name evidence="1" type="ORF">A6122_0313</name>
</gene>
<dbReference type="AlphaFoldDB" id="A0A160KQ70"/>
<dbReference type="EMBL" id="CP015515">
    <property type="protein sequence ID" value="AND15473.1"/>
    <property type="molecule type" value="Genomic_DNA"/>
</dbReference>
<sequence length="91" mass="9847">MDGDHFVLSTATPWDDRTEIMGVYASESWAREAATTWLRSPDREAFPRCVIEGWSGAHLLGREVVEGLGLGLGLGLDDADSDESLRGPGTI</sequence>
<dbReference type="KEGG" id="rtn:A6122_0313"/>
<dbReference type="PATRIC" id="fig|33888.3.peg.361"/>
<evidence type="ECO:0000313" key="2">
    <source>
        <dbReference type="Proteomes" id="UP000077071"/>
    </source>
</evidence>
<proteinExistence type="predicted"/>